<accession>A0A284RTP7</accession>
<reference evidence="2" key="1">
    <citation type="journal article" date="2017" name="Nat. Ecol. Evol.">
        <title>Genome expansion and lineage-specific genetic innovations in the forest pathogenic fungi Armillaria.</title>
        <authorList>
            <person name="Sipos G."/>
            <person name="Prasanna A.N."/>
            <person name="Walter M.C."/>
            <person name="O'Connor E."/>
            <person name="Balint B."/>
            <person name="Krizsan K."/>
            <person name="Kiss B."/>
            <person name="Hess J."/>
            <person name="Varga T."/>
            <person name="Slot J."/>
            <person name="Riley R."/>
            <person name="Boka B."/>
            <person name="Rigling D."/>
            <person name="Barry K."/>
            <person name="Lee J."/>
            <person name="Mihaltcheva S."/>
            <person name="LaButti K."/>
            <person name="Lipzen A."/>
            <person name="Waldron R."/>
            <person name="Moloney N.M."/>
            <person name="Sperisen C."/>
            <person name="Kredics L."/>
            <person name="Vagvoelgyi C."/>
            <person name="Patrignani A."/>
            <person name="Fitzpatrick D."/>
            <person name="Nagy I."/>
            <person name="Doyle S."/>
            <person name="Anderson J.B."/>
            <person name="Grigoriev I.V."/>
            <person name="Gueldener U."/>
            <person name="Muensterkoetter M."/>
            <person name="Nagy L.G."/>
        </authorList>
    </citation>
    <scope>NUCLEOTIDE SEQUENCE [LARGE SCALE GENOMIC DNA]</scope>
    <source>
        <strain evidence="2">C18/9</strain>
    </source>
</reference>
<gene>
    <name evidence="1" type="ORF">ARMOST_15516</name>
</gene>
<name>A0A284RTP7_ARMOS</name>
<keyword evidence="2" id="KW-1185">Reference proteome</keyword>
<dbReference type="EMBL" id="FUEG01000016">
    <property type="protein sequence ID" value="SJL12095.1"/>
    <property type="molecule type" value="Genomic_DNA"/>
</dbReference>
<organism evidence="1 2">
    <name type="scientific">Armillaria ostoyae</name>
    <name type="common">Armillaria root rot fungus</name>
    <dbReference type="NCBI Taxonomy" id="47428"/>
    <lineage>
        <taxon>Eukaryota</taxon>
        <taxon>Fungi</taxon>
        <taxon>Dikarya</taxon>
        <taxon>Basidiomycota</taxon>
        <taxon>Agaricomycotina</taxon>
        <taxon>Agaricomycetes</taxon>
        <taxon>Agaricomycetidae</taxon>
        <taxon>Agaricales</taxon>
        <taxon>Marasmiineae</taxon>
        <taxon>Physalacriaceae</taxon>
        <taxon>Armillaria</taxon>
    </lineage>
</organism>
<dbReference type="Proteomes" id="UP000219338">
    <property type="component" value="Unassembled WGS sequence"/>
</dbReference>
<proteinExistence type="predicted"/>
<evidence type="ECO:0000313" key="2">
    <source>
        <dbReference type="Proteomes" id="UP000219338"/>
    </source>
</evidence>
<sequence length="391" mass="43930">MSPSSPKTPSSHQSSLYPRKLTKAQSILLLVRRSFKGTLRRKASTSSLLNIPETLQRVSMPSPLWEALSQADKGWADSLETLMGPILPPFQLEALRLNPLQMPTLTMKTSSITLSKGEAIIANLGDLRSPSLLLGLGEPANAAAPDSNYAPPPLDPTERLAYGEEYSQTWDEHRESQILYRSCNIPLAEHQQEYWRNACDGSGDPASIGSRIHENLLQSLYGPYLGPDLKDVKDGAPMEGLRSFRNDLEYLPHAADDDAWSLPMGPPKWNPKTQLPNPSSTMADDAPWTGCRPKLIRKPKVFKETPRISSGSSPHAKCTFKALDWWTLELDEMESNSQGKYQLPAWEDFVEMIQKKFRDAVVEEVHKKRMYDLHMGSSTTQEYFQDLEKHL</sequence>
<evidence type="ECO:0000313" key="1">
    <source>
        <dbReference type="EMBL" id="SJL12095.1"/>
    </source>
</evidence>
<protein>
    <recommendedName>
        <fullName evidence="3">Retrotransposon gag domain-containing protein</fullName>
    </recommendedName>
</protein>
<dbReference type="AlphaFoldDB" id="A0A284RTP7"/>
<evidence type="ECO:0008006" key="3">
    <source>
        <dbReference type="Google" id="ProtNLM"/>
    </source>
</evidence>